<protein>
    <submittedName>
        <fullName evidence="1">Uncharacterized protein</fullName>
    </submittedName>
</protein>
<dbReference type="EMBL" id="BGZK01000155">
    <property type="protein sequence ID" value="GBP23961.1"/>
    <property type="molecule type" value="Genomic_DNA"/>
</dbReference>
<name>A0A4C1UBZ9_EUMVA</name>
<evidence type="ECO:0000313" key="2">
    <source>
        <dbReference type="Proteomes" id="UP000299102"/>
    </source>
</evidence>
<dbReference type="Proteomes" id="UP000299102">
    <property type="component" value="Unassembled WGS sequence"/>
</dbReference>
<proteinExistence type="predicted"/>
<keyword evidence="2" id="KW-1185">Reference proteome</keyword>
<gene>
    <name evidence="1" type="ORF">EVAR_17600_1</name>
</gene>
<sequence length="196" mass="21834">MNVGSSIIFYEICGIVRYFGSSDDTRAANGWQKTEIQNPSTITTGIEYKTVRLMQRKGTKDGAPFLKEYDTVRPYHFCDRTSHNFFLSFNAPSVRRKKIRRALLGSNVGRRTPRAGDSVTTVRDATRLGAVSINIGSEAYRRCANAQTKINKKRAVAGKIPIALLAEMSTEVEVNPLRSLDSYRLRASGLLGRKLA</sequence>
<comment type="caution">
    <text evidence="1">The sequence shown here is derived from an EMBL/GenBank/DDBJ whole genome shotgun (WGS) entry which is preliminary data.</text>
</comment>
<reference evidence="1 2" key="1">
    <citation type="journal article" date="2019" name="Commun. Biol.">
        <title>The bagworm genome reveals a unique fibroin gene that provides high tensile strength.</title>
        <authorList>
            <person name="Kono N."/>
            <person name="Nakamura H."/>
            <person name="Ohtoshi R."/>
            <person name="Tomita M."/>
            <person name="Numata K."/>
            <person name="Arakawa K."/>
        </authorList>
    </citation>
    <scope>NUCLEOTIDE SEQUENCE [LARGE SCALE GENOMIC DNA]</scope>
</reference>
<dbReference type="AlphaFoldDB" id="A0A4C1UBZ9"/>
<accession>A0A4C1UBZ9</accession>
<evidence type="ECO:0000313" key="1">
    <source>
        <dbReference type="EMBL" id="GBP23961.1"/>
    </source>
</evidence>
<organism evidence="1 2">
    <name type="scientific">Eumeta variegata</name>
    <name type="common">Bagworm moth</name>
    <name type="synonym">Eumeta japonica</name>
    <dbReference type="NCBI Taxonomy" id="151549"/>
    <lineage>
        <taxon>Eukaryota</taxon>
        <taxon>Metazoa</taxon>
        <taxon>Ecdysozoa</taxon>
        <taxon>Arthropoda</taxon>
        <taxon>Hexapoda</taxon>
        <taxon>Insecta</taxon>
        <taxon>Pterygota</taxon>
        <taxon>Neoptera</taxon>
        <taxon>Endopterygota</taxon>
        <taxon>Lepidoptera</taxon>
        <taxon>Glossata</taxon>
        <taxon>Ditrysia</taxon>
        <taxon>Tineoidea</taxon>
        <taxon>Psychidae</taxon>
        <taxon>Oiketicinae</taxon>
        <taxon>Eumeta</taxon>
    </lineage>
</organism>